<name>A0ABP3B144_9LIST</name>
<dbReference type="EMBL" id="AODF01000008">
    <property type="protein sequence ID" value="EUJ32967.1"/>
    <property type="molecule type" value="Genomic_DNA"/>
</dbReference>
<dbReference type="InterPro" id="IPR048427">
    <property type="entry name" value="YpoC"/>
</dbReference>
<gene>
    <name evidence="2" type="ORF">MFLO_05100</name>
</gene>
<dbReference type="Pfam" id="PF21747">
    <property type="entry name" value="YpoC"/>
    <property type="match status" value="1"/>
</dbReference>
<keyword evidence="3" id="KW-1185">Reference proteome</keyword>
<dbReference type="Proteomes" id="UP000019249">
    <property type="component" value="Unassembled WGS sequence"/>
</dbReference>
<comment type="caution">
    <text evidence="2">The sequence shown here is derived from an EMBL/GenBank/DDBJ whole genome shotgun (WGS) entry which is preliminary data.</text>
</comment>
<sequence>MVKFQYVNQLEHQAFPAPHVEISELDRESIFVSGLPFWQEQLFYSENGGVKPWETNAAKACRKLSKHMTAILENLDAVLRAHEKPNPALVKDALGIFLSVLFWSNGRPVELNRLEEAINELEAKPLNCYDRLSYALKRGNTFFGISRVE</sequence>
<protein>
    <recommendedName>
        <fullName evidence="1">YpoC-like domain-containing protein</fullName>
    </recommendedName>
</protein>
<reference evidence="2 3" key="1">
    <citation type="journal article" date="2014" name="Int. J. Syst. Evol. Microbiol.">
        <title>Listeria floridensis sp. nov., Listeria aquatica sp. nov., Listeria cornellensis sp. nov., Listeria riparia sp. nov. and Listeria grandensis sp. nov., from agricultural and natural environments.</title>
        <authorList>
            <person name="den Bakker H.C."/>
            <person name="Warchocki S."/>
            <person name="Wright E.M."/>
            <person name="Allred A.F."/>
            <person name="Ahlstrom C."/>
            <person name="Manuel C.S."/>
            <person name="Stasiewicz M.J."/>
            <person name="Burrell A."/>
            <person name="Roof S."/>
            <person name="Strawn L."/>
            <person name="Fortes E.D."/>
            <person name="Nightingale K.K."/>
            <person name="Kephart D."/>
            <person name="Wiedmann M."/>
        </authorList>
    </citation>
    <scope>NUCLEOTIDE SEQUENCE [LARGE SCALE GENOMIC DNA]</scope>
    <source>
        <strain evidence="2 3">FSL S10-1187</strain>
    </source>
</reference>
<organism evidence="2 3">
    <name type="scientific">Listeria floridensis FSL S10-1187</name>
    <dbReference type="NCBI Taxonomy" id="1265817"/>
    <lineage>
        <taxon>Bacteria</taxon>
        <taxon>Bacillati</taxon>
        <taxon>Bacillota</taxon>
        <taxon>Bacilli</taxon>
        <taxon>Bacillales</taxon>
        <taxon>Listeriaceae</taxon>
        <taxon>Listeria</taxon>
    </lineage>
</organism>
<evidence type="ECO:0000259" key="1">
    <source>
        <dbReference type="Pfam" id="PF21747"/>
    </source>
</evidence>
<feature type="domain" description="YpoC-like" evidence="1">
    <location>
        <begin position="63"/>
        <end position="142"/>
    </location>
</feature>
<evidence type="ECO:0000313" key="3">
    <source>
        <dbReference type="Proteomes" id="UP000019249"/>
    </source>
</evidence>
<accession>A0ABP3B144</accession>
<evidence type="ECO:0000313" key="2">
    <source>
        <dbReference type="EMBL" id="EUJ32967.1"/>
    </source>
</evidence>
<proteinExistence type="predicted"/>